<accession>A0A376G2C4</accession>
<name>A0A376G2C4_9FLAO</name>
<evidence type="ECO:0000313" key="2">
    <source>
        <dbReference type="Proteomes" id="UP000254737"/>
    </source>
</evidence>
<dbReference type="Proteomes" id="UP000254737">
    <property type="component" value="Unassembled WGS sequence"/>
</dbReference>
<evidence type="ECO:0000313" key="1">
    <source>
        <dbReference type="EMBL" id="STD52806.1"/>
    </source>
</evidence>
<protein>
    <submittedName>
        <fullName evidence="1">Uncharacterized protein</fullName>
    </submittedName>
</protein>
<dbReference type="AlphaFoldDB" id="A0A376G2C4"/>
<organism evidence="1 2">
    <name type="scientific">Empedobacter falsenii</name>
    <dbReference type="NCBI Taxonomy" id="343874"/>
    <lineage>
        <taxon>Bacteria</taxon>
        <taxon>Pseudomonadati</taxon>
        <taxon>Bacteroidota</taxon>
        <taxon>Flavobacteriia</taxon>
        <taxon>Flavobacteriales</taxon>
        <taxon>Weeksellaceae</taxon>
        <taxon>Empedobacter</taxon>
    </lineage>
</organism>
<gene>
    <name evidence="1" type="ORF">NCTC13456_00012</name>
</gene>
<reference evidence="1 2" key="1">
    <citation type="submission" date="2018-06" db="EMBL/GenBank/DDBJ databases">
        <authorList>
            <consortium name="Pathogen Informatics"/>
            <person name="Doyle S."/>
        </authorList>
    </citation>
    <scope>NUCLEOTIDE SEQUENCE [LARGE SCALE GENOMIC DNA]</scope>
    <source>
        <strain evidence="1 2">NCTC13456</strain>
    </source>
</reference>
<dbReference type="RefSeq" id="WP_114997765.1">
    <property type="nucleotide sequence ID" value="NZ_JAAGKM010000028.1"/>
</dbReference>
<proteinExistence type="predicted"/>
<sequence>MKPSNLLKIETLNDEWLDKDVIILHACFQILCDCIEKENLFTSHVDWMYDDEHKNAKIEIENLYNWWNKRKLDNDNLENNQYEEDNQMLKKLIEFRQYLWT</sequence>
<dbReference type="EMBL" id="UFXS01000001">
    <property type="protein sequence ID" value="STD52806.1"/>
    <property type="molecule type" value="Genomic_DNA"/>
</dbReference>